<evidence type="ECO:0000313" key="1">
    <source>
        <dbReference type="EMBL" id="KRG72134.1"/>
    </source>
</evidence>
<dbReference type="AlphaFoldDB" id="A0A0R0CS77"/>
<reference evidence="1 2" key="1">
    <citation type="submission" date="2015-05" db="EMBL/GenBank/DDBJ databases">
        <title>Genome sequencing and analysis of members of genus Stenotrophomonas.</title>
        <authorList>
            <person name="Patil P.P."/>
            <person name="Midha S."/>
            <person name="Patil P.B."/>
        </authorList>
    </citation>
    <scope>NUCLEOTIDE SEQUENCE [LARGE SCALE GENOMIC DNA]</scope>
    <source>
        <strain evidence="1 2">DSM 21858</strain>
    </source>
</reference>
<dbReference type="OrthoDB" id="6007028at2"/>
<evidence type="ECO:0000313" key="2">
    <source>
        <dbReference type="Proteomes" id="UP000052052"/>
    </source>
</evidence>
<organism evidence="1 2">
    <name type="scientific">Pseudoxanthomonas dokdonensis</name>
    <dbReference type="NCBI Taxonomy" id="344882"/>
    <lineage>
        <taxon>Bacteria</taxon>
        <taxon>Pseudomonadati</taxon>
        <taxon>Pseudomonadota</taxon>
        <taxon>Gammaproteobacteria</taxon>
        <taxon>Lysobacterales</taxon>
        <taxon>Lysobacteraceae</taxon>
        <taxon>Pseudoxanthomonas</taxon>
    </lineage>
</organism>
<dbReference type="PATRIC" id="fig|344882.3.peg.214"/>
<name>A0A0R0CS77_9GAMM</name>
<proteinExistence type="predicted"/>
<sequence length="207" mass="23532">MSKMVQEYIETAQRWKQTADHYQQQLIKFKKLTFVASQFADDFSLRDATYGMDECPGSDKFPIDIEELIRTVRPNLRGEIVEEQRKICQRIVLAKNNKYNDTITMMRTLIQRQRELQAIEGQRAAVGTNQGALAANDNETQRLLTRTTMDLNFWQSRSSAYDGYIAALQEDSDRLAKCAMRGCPDGLQNLIGNVVQAATLKAALSVD</sequence>
<keyword evidence="2" id="KW-1185">Reference proteome</keyword>
<dbReference type="Proteomes" id="UP000052052">
    <property type="component" value="Unassembled WGS sequence"/>
</dbReference>
<accession>A0A0R0CS77</accession>
<comment type="caution">
    <text evidence="1">The sequence shown here is derived from an EMBL/GenBank/DDBJ whole genome shotgun (WGS) entry which is preliminary data.</text>
</comment>
<protein>
    <submittedName>
        <fullName evidence="1">Uncharacterized protein</fullName>
    </submittedName>
</protein>
<dbReference type="STRING" id="344882.ABB29_01035"/>
<gene>
    <name evidence="1" type="ORF">ABB29_01035</name>
</gene>
<dbReference type="EMBL" id="LDJL01000001">
    <property type="protein sequence ID" value="KRG72134.1"/>
    <property type="molecule type" value="Genomic_DNA"/>
</dbReference>